<feature type="non-terminal residue" evidence="1">
    <location>
        <position position="1"/>
    </location>
</feature>
<evidence type="ECO:0000313" key="1">
    <source>
        <dbReference type="EMBL" id="KAF9938827.1"/>
    </source>
</evidence>
<sequence length="200" mass="22546">ARHLRCSRLHALPNETQYFNDIILPAFEGAFALEDMAVRRFEVPLYSSSERKNVGKDLQSERESRGRMADAVVETNDALQLVIVETSKMWGATGEKKAKDHFKLARDMRDTWIYIMRERIKDGRRPEPLPIFGLQVFKDDMIFLAMDFRGGGLSSLPASSEIECDNRAAESGNGPSTTEQLPELTNMIQTPAPAPSVMLR</sequence>
<gene>
    <name evidence="1" type="ORF">BGZ65_012097</name>
</gene>
<dbReference type="EMBL" id="JAAAHW010009574">
    <property type="protein sequence ID" value="KAF9938827.1"/>
    <property type="molecule type" value="Genomic_DNA"/>
</dbReference>
<proteinExistence type="predicted"/>
<comment type="caution">
    <text evidence="1">The sequence shown here is derived from an EMBL/GenBank/DDBJ whole genome shotgun (WGS) entry which is preliminary data.</text>
</comment>
<dbReference type="OrthoDB" id="2384033at2759"/>
<name>A0A9P6IMA0_9FUNG</name>
<evidence type="ECO:0000313" key="2">
    <source>
        <dbReference type="Proteomes" id="UP000749646"/>
    </source>
</evidence>
<reference evidence="1" key="1">
    <citation type="journal article" date="2020" name="Fungal Divers.">
        <title>Resolving the Mortierellaceae phylogeny through synthesis of multi-gene phylogenetics and phylogenomics.</title>
        <authorList>
            <person name="Vandepol N."/>
            <person name="Liber J."/>
            <person name="Desiro A."/>
            <person name="Na H."/>
            <person name="Kennedy M."/>
            <person name="Barry K."/>
            <person name="Grigoriev I.V."/>
            <person name="Miller A.N."/>
            <person name="O'Donnell K."/>
            <person name="Stajich J.E."/>
            <person name="Bonito G."/>
        </authorList>
    </citation>
    <scope>NUCLEOTIDE SEQUENCE</scope>
    <source>
        <strain evidence="1">MES-2147</strain>
    </source>
</reference>
<protein>
    <submittedName>
        <fullName evidence="1">Uncharacterized protein</fullName>
    </submittedName>
</protein>
<dbReference type="AlphaFoldDB" id="A0A9P6IMA0"/>
<accession>A0A9P6IMA0</accession>
<organism evidence="1 2">
    <name type="scientific">Modicella reniformis</name>
    <dbReference type="NCBI Taxonomy" id="1440133"/>
    <lineage>
        <taxon>Eukaryota</taxon>
        <taxon>Fungi</taxon>
        <taxon>Fungi incertae sedis</taxon>
        <taxon>Mucoromycota</taxon>
        <taxon>Mortierellomycotina</taxon>
        <taxon>Mortierellomycetes</taxon>
        <taxon>Mortierellales</taxon>
        <taxon>Mortierellaceae</taxon>
        <taxon>Modicella</taxon>
    </lineage>
</organism>
<dbReference type="Proteomes" id="UP000749646">
    <property type="component" value="Unassembled WGS sequence"/>
</dbReference>
<keyword evidence="2" id="KW-1185">Reference proteome</keyword>